<evidence type="ECO:0000256" key="7">
    <source>
        <dbReference type="ARBA" id="ARBA00022842"/>
    </source>
</evidence>
<feature type="compositionally biased region" description="Polar residues" evidence="11">
    <location>
        <begin position="333"/>
        <end position="343"/>
    </location>
</feature>
<dbReference type="GO" id="GO:0004713">
    <property type="term" value="F:protein tyrosine kinase activity"/>
    <property type="evidence" value="ECO:0007669"/>
    <property type="project" value="InterPro"/>
</dbReference>
<dbReference type="InParanoid" id="A0A1X2HGD0"/>
<evidence type="ECO:0000256" key="2">
    <source>
        <dbReference type="ARBA" id="ARBA00008874"/>
    </source>
</evidence>
<dbReference type="InterPro" id="IPR020635">
    <property type="entry name" value="Tyr_kinase_cat_dom"/>
</dbReference>
<keyword evidence="6" id="KW-0067">ATP-binding</keyword>
<keyword evidence="7" id="KW-0460">Magnesium</keyword>
<keyword evidence="3" id="KW-0808">Transferase</keyword>
<comment type="cofactor">
    <cofactor evidence="1">
        <name>Mg(2+)</name>
        <dbReference type="ChEBI" id="CHEBI:18420"/>
    </cofactor>
</comment>
<dbReference type="SUPFAM" id="SSF56112">
    <property type="entry name" value="Protein kinase-like (PK-like)"/>
    <property type="match status" value="1"/>
</dbReference>
<feature type="compositionally biased region" description="Low complexity" evidence="11">
    <location>
        <begin position="307"/>
        <end position="320"/>
    </location>
</feature>
<dbReference type="CDD" id="cd06614">
    <property type="entry name" value="STKc_PAK"/>
    <property type="match status" value="1"/>
</dbReference>
<dbReference type="GO" id="GO:0005524">
    <property type="term" value="F:ATP binding"/>
    <property type="evidence" value="ECO:0007669"/>
    <property type="project" value="UniProtKB-KW"/>
</dbReference>
<feature type="compositionally biased region" description="Polar residues" evidence="11">
    <location>
        <begin position="295"/>
        <end position="306"/>
    </location>
</feature>
<dbReference type="OMA" id="QFEHGIH"/>
<feature type="compositionally biased region" description="Acidic residues" evidence="11">
    <location>
        <begin position="652"/>
        <end position="662"/>
    </location>
</feature>
<dbReference type="PROSITE" id="PS50108">
    <property type="entry name" value="CRIB"/>
    <property type="match status" value="1"/>
</dbReference>
<feature type="domain" description="CRIB" evidence="13">
    <location>
        <begin position="104"/>
        <end position="117"/>
    </location>
</feature>
<organism evidence="14 15">
    <name type="scientific">Syncephalastrum racemosum</name>
    <name type="common">Filamentous fungus</name>
    <dbReference type="NCBI Taxonomy" id="13706"/>
    <lineage>
        <taxon>Eukaryota</taxon>
        <taxon>Fungi</taxon>
        <taxon>Fungi incertae sedis</taxon>
        <taxon>Mucoromycota</taxon>
        <taxon>Mucoromycotina</taxon>
        <taxon>Mucoromycetes</taxon>
        <taxon>Mucorales</taxon>
        <taxon>Syncephalastraceae</taxon>
        <taxon>Syncephalastrum</taxon>
    </lineage>
</organism>
<dbReference type="OrthoDB" id="248923at2759"/>
<feature type="region of interest" description="Disordered" evidence="11">
    <location>
        <begin position="237"/>
        <end position="343"/>
    </location>
</feature>
<dbReference type="PROSITE" id="PS50011">
    <property type="entry name" value="PROTEIN_KINASE_DOM"/>
    <property type="match status" value="1"/>
</dbReference>
<keyword evidence="5" id="KW-0547">Nucleotide-binding</keyword>
<dbReference type="InterPro" id="IPR036936">
    <property type="entry name" value="CRIB_dom_sf"/>
</dbReference>
<proteinExistence type="inferred from homology"/>
<protein>
    <submittedName>
        <fullName evidence="14">Kinase-like domain-containing protein</fullName>
    </submittedName>
</protein>
<dbReference type="Gene3D" id="1.10.510.10">
    <property type="entry name" value="Transferase(Phosphotransferase) domain 1"/>
    <property type="match status" value="1"/>
</dbReference>
<name>A0A1X2HGD0_SYNRA</name>
<comment type="catalytic activity">
    <reaction evidence="8">
        <text>L-threonyl-[protein] + ATP = O-phospho-L-threonyl-[protein] + ADP + H(+)</text>
        <dbReference type="Rhea" id="RHEA:46608"/>
        <dbReference type="Rhea" id="RHEA-COMP:11060"/>
        <dbReference type="Rhea" id="RHEA-COMP:11605"/>
        <dbReference type="ChEBI" id="CHEBI:15378"/>
        <dbReference type="ChEBI" id="CHEBI:30013"/>
        <dbReference type="ChEBI" id="CHEBI:30616"/>
        <dbReference type="ChEBI" id="CHEBI:61977"/>
        <dbReference type="ChEBI" id="CHEBI:456216"/>
        <dbReference type="EC" id="2.7.11.1"/>
    </reaction>
</comment>
<evidence type="ECO:0000256" key="11">
    <source>
        <dbReference type="SAM" id="MobiDB-lite"/>
    </source>
</evidence>
<feature type="compositionally biased region" description="Low complexity" evidence="11">
    <location>
        <begin position="75"/>
        <end position="86"/>
    </location>
</feature>
<evidence type="ECO:0000256" key="1">
    <source>
        <dbReference type="ARBA" id="ARBA00001946"/>
    </source>
</evidence>
<comment type="similarity">
    <text evidence="2">Belongs to the protein kinase superfamily. STE Ser/Thr protein kinase family. STE20 subfamily.</text>
</comment>
<evidence type="ECO:0000256" key="5">
    <source>
        <dbReference type="ARBA" id="ARBA00022741"/>
    </source>
</evidence>
<evidence type="ECO:0000256" key="10">
    <source>
        <dbReference type="SAM" id="Coils"/>
    </source>
</evidence>
<dbReference type="SMART" id="SM00219">
    <property type="entry name" value="TyrKc"/>
    <property type="match status" value="1"/>
</dbReference>
<accession>A0A1X2HGD0</accession>
<evidence type="ECO:0000259" key="13">
    <source>
        <dbReference type="PROSITE" id="PS50108"/>
    </source>
</evidence>
<dbReference type="GO" id="GO:0004674">
    <property type="term" value="F:protein serine/threonine kinase activity"/>
    <property type="evidence" value="ECO:0007669"/>
    <property type="project" value="UniProtKB-EC"/>
</dbReference>
<evidence type="ECO:0000256" key="4">
    <source>
        <dbReference type="ARBA" id="ARBA00022723"/>
    </source>
</evidence>
<evidence type="ECO:0000259" key="12">
    <source>
        <dbReference type="PROSITE" id="PS50011"/>
    </source>
</evidence>
<evidence type="ECO:0000313" key="14">
    <source>
        <dbReference type="EMBL" id="ORY98025.1"/>
    </source>
</evidence>
<dbReference type="InterPro" id="IPR000719">
    <property type="entry name" value="Prot_kinase_dom"/>
</dbReference>
<evidence type="ECO:0000256" key="6">
    <source>
        <dbReference type="ARBA" id="ARBA00022840"/>
    </source>
</evidence>
<dbReference type="GO" id="GO:0046872">
    <property type="term" value="F:metal ion binding"/>
    <property type="evidence" value="ECO:0007669"/>
    <property type="project" value="UniProtKB-KW"/>
</dbReference>
<comment type="catalytic activity">
    <reaction evidence="9">
        <text>L-seryl-[protein] + ATP = O-phospho-L-seryl-[protein] + ADP + H(+)</text>
        <dbReference type="Rhea" id="RHEA:17989"/>
        <dbReference type="Rhea" id="RHEA-COMP:9863"/>
        <dbReference type="Rhea" id="RHEA-COMP:11604"/>
        <dbReference type="ChEBI" id="CHEBI:15378"/>
        <dbReference type="ChEBI" id="CHEBI:29999"/>
        <dbReference type="ChEBI" id="CHEBI:30616"/>
        <dbReference type="ChEBI" id="CHEBI:83421"/>
        <dbReference type="ChEBI" id="CHEBI:456216"/>
        <dbReference type="EC" id="2.7.11.1"/>
    </reaction>
</comment>
<comment type="caution">
    <text evidence="14">The sequence shown here is derived from an EMBL/GenBank/DDBJ whole genome shotgun (WGS) entry which is preliminary data.</text>
</comment>
<feature type="compositionally biased region" description="Polar residues" evidence="11">
    <location>
        <begin position="37"/>
        <end position="61"/>
    </location>
</feature>
<feature type="region of interest" description="Disordered" evidence="11">
    <location>
        <begin position="1"/>
        <end position="102"/>
    </location>
</feature>
<dbReference type="PANTHER" id="PTHR45832">
    <property type="entry name" value="SERINE/THREONINE-PROTEIN KINASE SAMKA-RELATED-RELATED"/>
    <property type="match status" value="1"/>
</dbReference>
<keyword evidence="14" id="KW-0418">Kinase</keyword>
<keyword evidence="15" id="KW-1185">Reference proteome</keyword>
<keyword evidence="10" id="KW-0175">Coiled coil</keyword>
<dbReference type="FunFam" id="1.10.510.10:FF:000768">
    <property type="entry name" value="Non-specific serine/threonine protein kinase"/>
    <property type="match status" value="1"/>
</dbReference>
<dbReference type="EMBL" id="MCGN01000004">
    <property type="protein sequence ID" value="ORY98025.1"/>
    <property type="molecule type" value="Genomic_DNA"/>
</dbReference>
<evidence type="ECO:0000256" key="3">
    <source>
        <dbReference type="ARBA" id="ARBA00022679"/>
    </source>
</evidence>
<dbReference type="Proteomes" id="UP000242180">
    <property type="component" value="Unassembled WGS sequence"/>
</dbReference>
<evidence type="ECO:0000313" key="15">
    <source>
        <dbReference type="Proteomes" id="UP000242180"/>
    </source>
</evidence>
<dbReference type="Pfam" id="PF00069">
    <property type="entry name" value="Pkinase"/>
    <property type="match status" value="1"/>
</dbReference>
<keyword evidence="4" id="KW-0479">Metal-binding</keyword>
<dbReference type="STRING" id="13706.A0A1X2HGD0"/>
<feature type="domain" description="Protein kinase" evidence="12">
    <location>
        <begin position="366"/>
        <end position="623"/>
    </location>
</feature>
<dbReference type="InterPro" id="IPR000095">
    <property type="entry name" value="CRIB_dom"/>
</dbReference>
<gene>
    <name evidence="14" type="ORF">BCR43DRAFT_563351</name>
</gene>
<feature type="coiled-coil region" evidence="10">
    <location>
        <begin position="391"/>
        <end position="418"/>
    </location>
</feature>
<evidence type="ECO:0000256" key="8">
    <source>
        <dbReference type="ARBA" id="ARBA00047899"/>
    </source>
</evidence>
<feature type="region of interest" description="Disordered" evidence="11">
    <location>
        <begin position="646"/>
        <end position="680"/>
    </location>
</feature>
<dbReference type="Gene3D" id="3.90.810.10">
    <property type="entry name" value="CRIB domain"/>
    <property type="match status" value="2"/>
</dbReference>
<dbReference type="SMART" id="SM00285">
    <property type="entry name" value="PBD"/>
    <property type="match status" value="2"/>
</dbReference>
<dbReference type="Pfam" id="PF00786">
    <property type="entry name" value="PBD"/>
    <property type="match status" value="2"/>
</dbReference>
<feature type="compositionally biased region" description="Polar residues" evidence="11">
    <location>
        <begin position="244"/>
        <end position="267"/>
    </location>
</feature>
<dbReference type="AlphaFoldDB" id="A0A1X2HGD0"/>
<dbReference type="Gene3D" id="3.30.200.20">
    <property type="entry name" value="Phosphorylase Kinase, domain 1"/>
    <property type="match status" value="1"/>
</dbReference>
<dbReference type="PANTHER" id="PTHR45832:SF22">
    <property type="entry name" value="SERINE_THREONINE-PROTEIN KINASE SAMKA-RELATED"/>
    <property type="match status" value="1"/>
</dbReference>
<reference evidence="14 15" key="1">
    <citation type="submission" date="2016-07" db="EMBL/GenBank/DDBJ databases">
        <title>Pervasive Adenine N6-methylation of Active Genes in Fungi.</title>
        <authorList>
            <consortium name="DOE Joint Genome Institute"/>
            <person name="Mondo S.J."/>
            <person name="Dannebaum R.O."/>
            <person name="Kuo R.C."/>
            <person name="Labutti K."/>
            <person name="Haridas S."/>
            <person name="Kuo A."/>
            <person name="Salamov A."/>
            <person name="Ahrendt S.R."/>
            <person name="Lipzen A."/>
            <person name="Sullivan W."/>
            <person name="Andreopoulos W.B."/>
            <person name="Clum A."/>
            <person name="Lindquist E."/>
            <person name="Daum C."/>
            <person name="Ramamoorthy G.K."/>
            <person name="Gryganskyi A."/>
            <person name="Culley D."/>
            <person name="Magnuson J.K."/>
            <person name="James T.Y."/>
            <person name="O'Malley M.A."/>
            <person name="Stajich J.E."/>
            <person name="Spatafora J.W."/>
            <person name="Visel A."/>
            <person name="Grigoriev I.V."/>
        </authorList>
    </citation>
    <scope>NUCLEOTIDE SEQUENCE [LARGE SCALE GENOMIC DNA]</scope>
    <source>
        <strain evidence="14 15">NRRL 2496</strain>
    </source>
</reference>
<sequence>MGNTLATPAPSHSAGATMSASTPKKHHHSNKHHVESRPSTAGLSPTTSSLRKIESSSTLSSMARFYHHSNPSNTSMASKVSKASSAWRKHPSQPQQSPDKVLDIGKPTQFEHGIHVEYNKENGRYMGLPDVWQQTALPSDDILDTNYINPNLVPPPVSSKSAPILRKSASVIGKPYNVHHNIHVQVDTAGAGFIGLPPEWKHILSASGVPEEVVAAHPKTVESLMQIRMPDALQQKALLPDSPHSPNENILNSPDPNRNAKESNSNNDHTKNKKHLNPHTLPAGFAPPTRARSSKVLQLSNLTRPDTSNTNVTAATSSTPRSDDSDSEADTGDQPSVTLEASESHLSLDSSFIDDMVDHADPNDVYTDFVLIAEGESGPLYAAKHAATSRLVAIKKIARTAKQKLDKIRNELQTMKMSRHPNVVEYINSYITKDEIWVVMECMDVSLADVLSVLLEDQQPQIMTEAQIARTARDVLRALCRIHRLHRIHRDIRSDNVMLNARGEVKLSDFSHCAQLTKQQPKRSSVIGTPYWMAPEVIKGQEYDAKVDIWSLGVLMVEMMQGEPPYVEYPPLRALFLIASNGLPPLPNSERWSDDLLDFVKSCTQMDPADRPDAEALAKHPFLSAAKVANSDEMLALIDETRRLEKLRQDEEDHEAENDDDNASAADEDRIVEDLAIPTA</sequence>
<dbReference type="InterPro" id="IPR011009">
    <property type="entry name" value="Kinase-like_dom_sf"/>
</dbReference>
<dbReference type="InterPro" id="IPR051931">
    <property type="entry name" value="PAK3-like"/>
</dbReference>
<evidence type="ECO:0000256" key="9">
    <source>
        <dbReference type="ARBA" id="ARBA00048679"/>
    </source>
</evidence>
<dbReference type="GO" id="GO:0106310">
    <property type="term" value="F:protein serine kinase activity"/>
    <property type="evidence" value="ECO:0007669"/>
    <property type="project" value="RHEA"/>
</dbReference>